<dbReference type="EMBL" id="CP158375">
    <property type="protein sequence ID" value="XDO97547.1"/>
    <property type="molecule type" value="Genomic_DNA"/>
</dbReference>
<evidence type="ECO:0000313" key="3">
    <source>
        <dbReference type="EMBL" id="XDO97547.1"/>
    </source>
</evidence>
<name>A0AB39KUB6_9CAUL</name>
<keyword evidence="2" id="KW-0732">Signal</keyword>
<evidence type="ECO:0008006" key="4">
    <source>
        <dbReference type="Google" id="ProtNLM"/>
    </source>
</evidence>
<proteinExistence type="predicted"/>
<gene>
    <name evidence="3" type="ORF">ABOZ73_03755</name>
</gene>
<sequence length="105" mass="11454">MTRFAAIFAAALVAVTVPVAAHAQPRQDSLGADWRPRQDEARSGAREGRLVPLERVIQSISRRVPGRPLDAGLEGQYYRVRWAAADGRRIDFIVDATSGQIVSGN</sequence>
<feature type="chain" id="PRO_5044299736" description="PepSY domain-containing protein" evidence="2">
    <location>
        <begin position="24"/>
        <end position="105"/>
    </location>
</feature>
<feature type="signal peptide" evidence="2">
    <location>
        <begin position="1"/>
        <end position="23"/>
    </location>
</feature>
<feature type="compositionally biased region" description="Basic and acidic residues" evidence="1">
    <location>
        <begin position="34"/>
        <end position="46"/>
    </location>
</feature>
<accession>A0AB39KUB6</accession>
<feature type="region of interest" description="Disordered" evidence="1">
    <location>
        <begin position="23"/>
        <end position="46"/>
    </location>
</feature>
<organism evidence="3">
    <name type="scientific">Caulobacter sp. 73W</name>
    <dbReference type="NCBI Taxonomy" id="3161137"/>
    <lineage>
        <taxon>Bacteria</taxon>
        <taxon>Pseudomonadati</taxon>
        <taxon>Pseudomonadota</taxon>
        <taxon>Alphaproteobacteria</taxon>
        <taxon>Caulobacterales</taxon>
        <taxon>Caulobacteraceae</taxon>
        <taxon>Caulobacter</taxon>
    </lineage>
</organism>
<protein>
    <recommendedName>
        <fullName evidence="4">PepSY domain-containing protein</fullName>
    </recommendedName>
</protein>
<evidence type="ECO:0000256" key="1">
    <source>
        <dbReference type="SAM" id="MobiDB-lite"/>
    </source>
</evidence>
<dbReference type="RefSeq" id="WP_369060840.1">
    <property type="nucleotide sequence ID" value="NZ_CP158375.1"/>
</dbReference>
<evidence type="ECO:0000256" key="2">
    <source>
        <dbReference type="SAM" id="SignalP"/>
    </source>
</evidence>
<reference evidence="3" key="1">
    <citation type="submission" date="2024-06" db="EMBL/GenBank/DDBJ databases">
        <title>Caulobacter inopinatus, sp. nov.</title>
        <authorList>
            <person name="Donachie S.P."/>
        </authorList>
    </citation>
    <scope>NUCLEOTIDE SEQUENCE</scope>
    <source>
        <strain evidence="3">73W</strain>
    </source>
</reference>
<dbReference type="AlphaFoldDB" id="A0AB39KUB6"/>